<feature type="chain" id="PRO_5022892385" description="Secreted protein" evidence="1">
    <location>
        <begin position="22"/>
        <end position="83"/>
    </location>
</feature>
<proteinExistence type="predicted"/>
<dbReference type="EMBL" id="VSRR010015418">
    <property type="protein sequence ID" value="MPC58146.1"/>
    <property type="molecule type" value="Genomic_DNA"/>
</dbReference>
<organism evidence="2 3">
    <name type="scientific">Portunus trituberculatus</name>
    <name type="common">Swimming crab</name>
    <name type="synonym">Neptunus trituberculatus</name>
    <dbReference type="NCBI Taxonomy" id="210409"/>
    <lineage>
        <taxon>Eukaryota</taxon>
        <taxon>Metazoa</taxon>
        <taxon>Ecdysozoa</taxon>
        <taxon>Arthropoda</taxon>
        <taxon>Crustacea</taxon>
        <taxon>Multicrustacea</taxon>
        <taxon>Malacostraca</taxon>
        <taxon>Eumalacostraca</taxon>
        <taxon>Eucarida</taxon>
        <taxon>Decapoda</taxon>
        <taxon>Pleocyemata</taxon>
        <taxon>Brachyura</taxon>
        <taxon>Eubrachyura</taxon>
        <taxon>Portunoidea</taxon>
        <taxon>Portunidae</taxon>
        <taxon>Portuninae</taxon>
        <taxon>Portunus</taxon>
    </lineage>
</organism>
<keyword evidence="1" id="KW-0732">Signal</keyword>
<evidence type="ECO:0000313" key="3">
    <source>
        <dbReference type="Proteomes" id="UP000324222"/>
    </source>
</evidence>
<gene>
    <name evidence="2" type="ORF">E2C01_052141</name>
</gene>
<dbReference type="AlphaFoldDB" id="A0A5B7GKR7"/>
<feature type="signal peptide" evidence="1">
    <location>
        <begin position="1"/>
        <end position="21"/>
    </location>
</feature>
<dbReference type="Proteomes" id="UP000324222">
    <property type="component" value="Unassembled WGS sequence"/>
</dbReference>
<comment type="caution">
    <text evidence="2">The sequence shown here is derived from an EMBL/GenBank/DDBJ whole genome shotgun (WGS) entry which is preliminary data.</text>
</comment>
<keyword evidence="3" id="KW-1185">Reference proteome</keyword>
<accession>A0A5B7GKR7</accession>
<evidence type="ECO:0000313" key="2">
    <source>
        <dbReference type="EMBL" id="MPC58146.1"/>
    </source>
</evidence>
<reference evidence="2 3" key="1">
    <citation type="submission" date="2019-05" db="EMBL/GenBank/DDBJ databases">
        <title>Another draft genome of Portunus trituberculatus and its Hox gene families provides insights of decapod evolution.</title>
        <authorList>
            <person name="Jeong J.-H."/>
            <person name="Song I."/>
            <person name="Kim S."/>
            <person name="Choi T."/>
            <person name="Kim D."/>
            <person name="Ryu S."/>
            <person name="Kim W."/>
        </authorList>
    </citation>
    <scope>NUCLEOTIDE SEQUENCE [LARGE SCALE GENOMIC DNA]</scope>
    <source>
        <tissue evidence="2">Muscle</tissue>
    </source>
</reference>
<protein>
    <recommendedName>
        <fullName evidence="4">Secreted protein</fullName>
    </recommendedName>
</protein>
<evidence type="ECO:0000256" key="1">
    <source>
        <dbReference type="SAM" id="SignalP"/>
    </source>
</evidence>
<sequence>MVRWVALLGAWLDWMAMGGLAKDDSFRWLDKWVGWLDGFVSCSPPLQVDTNPLALLSADRDSLLPSSPAQGVILAPSPPFDCT</sequence>
<name>A0A5B7GKR7_PORTR</name>
<evidence type="ECO:0008006" key="4">
    <source>
        <dbReference type="Google" id="ProtNLM"/>
    </source>
</evidence>